<dbReference type="InterPro" id="IPR021994">
    <property type="entry name" value="DUF3592"/>
</dbReference>
<keyword evidence="1" id="KW-1133">Transmembrane helix</keyword>
<keyword evidence="4" id="KW-1185">Reference proteome</keyword>
<protein>
    <recommendedName>
        <fullName evidence="2">DUF3592 domain-containing protein</fullName>
    </recommendedName>
</protein>
<evidence type="ECO:0000313" key="3">
    <source>
        <dbReference type="EMBL" id="MDR7088860.1"/>
    </source>
</evidence>
<reference evidence="3 4" key="1">
    <citation type="submission" date="2023-07" db="EMBL/GenBank/DDBJ databases">
        <title>Sorghum-associated microbial communities from plants grown in Nebraska, USA.</title>
        <authorList>
            <person name="Schachtman D."/>
        </authorList>
    </citation>
    <scope>NUCLEOTIDE SEQUENCE [LARGE SCALE GENOMIC DNA]</scope>
    <source>
        <strain evidence="3 4">BE190</strain>
    </source>
</reference>
<accession>A0ABU1UUJ0</accession>
<dbReference type="Pfam" id="PF12158">
    <property type="entry name" value="DUF3592"/>
    <property type="match status" value="1"/>
</dbReference>
<keyword evidence="1" id="KW-0812">Transmembrane</keyword>
<dbReference type="Proteomes" id="UP001253595">
    <property type="component" value="Unassembled WGS sequence"/>
</dbReference>
<organism evidence="3 4">
    <name type="scientific">Cellvibrio fibrivorans</name>
    <dbReference type="NCBI Taxonomy" id="126350"/>
    <lineage>
        <taxon>Bacteria</taxon>
        <taxon>Pseudomonadati</taxon>
        <taxon>Pseudomonadota</taxon>
        <taxon>Gammaproteobacteria</taxon>
        <taxon>Cellvibrionales</taxon>
        <taxon>Cellvibrionaceae</taxon>
        <taxon>Cellvibrio</taxon>
    </lineage>
</organism>
<feature type="transmembrane region" description="Helical" evidence="1">
    <location>
        <begin position="139"/>
        <end position="161"/>
    </location>
</feature>
<evidence type="ECO:0000256" key="1">
    <source>
        <dbReference type="SAM" id="Phobius"/>
    </source>
</evidence>
<evidence type="ECO:0000313" key="4">
    <source>
        <dbReference type="Proteomes" id="UP001253595"/>
    </source>
</evidence>
<feature type="transmembrane region" description="Helical" evidence="1">
    <location>
        <begin position="6"/>
        <end position="31"/>
    </location>
</feature>
<comment type="caution">
    <text evidence="3">The sequence shown here is derived from an EMBL/GenBank/DDBJ whole genome shotgun (WGS) entry which is preliminary data.</text>
</comment>
<name>A0ABU1UUJ0_9GAMM</name>
<gene>
    <name evidence="3" type="ORF">J2X05_000863</name>
</gene>
<sequence length="384" mass="43532">MNKNLQVYWMMLLLGLPFAGVGLITLFLSILPNLFVWQQMKSWPQVSAQLQHAELVIDNSGDSSTYSPKARYLYQYQGKHYTGERVSIMEGSDNIGDFQYNLAYALKEAWRQQQSVPAWVNPSNPTEAVLNRDMHWGMVGFQMIFVVMFGSVGIGLSYSALSNLLRSTPMHKPWRGQRRASPEVNCNSKSGLWLTWGFTLIWNLLSLLGVTAVPRELAAGNFFFLLILVFPLIGIYLLYQAINTTLDWRRFGPLTLRLHPYPCLIGGQFGGTLELPLAYNNQQRFHVRLQCVHSYATGSNKNRHLTETILWQAQGLADSQASALGGTALSLHFDIPDNLPASEPMSTDYRFWRLELAARLPGVNLRREFEIPMFATAEQARSDY</sequence>
<dbReference type="RefSeq" id="WP_310069062.1">
    <property type="nucleotide sequence ID" value="NZ_JAVDVX010000001.1"/>
</dbReference>
<feature type="transmembrane region" description="Helical" evidence="1">
    <location>
        <begin position="222"/>
        <end position="239"/>
    </location>
</feature>
<keyword evidence="1" id="KW-0472">Membrane</keyword>
<feature type="domain" description="DUF3592" evidence="2">
    <location>
        <begin position="58"/>
        <end position="134"/>
    </location>
</feature>
<proteinExistence type="predicted"/>
<evidence type="ECO:0000259" key="2">
    <source>
        <dbReference type="Pfam" id="PF12158"/>
    </source>
</evidence>
<dbReference type="EMBL" id="JAVDVX010000001">
    <property type="protein sequence ID" value="MDR7088860.1"/>
    <property type="molecule type" value="Genomic_DNA"/>
</dbReference>
<feature type="transmembrane region" description="Helical" evidence="1">
    <location>
        <begin position="191"/>
        <end position="210"/>
    </location>
</feature>